<keyword evidence="4 8" id="KW-0479">Metal-binding</keyword>
<dbReference type="PANTHER" id="PTHR24279">
    <property type="entry name" value="CYTOCHROME P450"/>
    <property type="match status" value="1"/>
</dbReference>
<dbReference type="GO" id="GO:0034650">
    <property type="term" value="P:cortisol metabolic process"/>
    <property type="evidence" value="ECO:0007669"/>
    <property type="project" value="TreeGrafter"/>
</dbReference>
<reference evidence="10" key="1">
    <citation type="submission" date="2025-08" db="UniProtKB">
        <authorList>
            <consortium name="Ensembl"/>
        </authorList>
    </citation>
    <scope>IDENTIFICATION</scope>
</reference>
<evidence type="ECO:0000256" key="8">
    <source>
        <dbReference type="PIRSR" id="PIRSR602401-1"/>
    </source>
</evidence>
<dbReference type="GO" id="GO:0005506">
    <property type="term" value="F:iron ion binding"/>
    <property type="evidence" value="ECO:0007669"/>
    <property type="project" value="InterPro"/>
</dbReference>
<organism evidence="10 11">
    <name type="scientific">Sinocyclocheilus anshuiensis</name>
    <dbReference type="NCBI Taxonomy" id="1608454"/>
    <lineage>
        <taxon>Eukaryota</taxon>
        <taxon>Metazoa</taxon>
        <taxon>Chordata</taxon>
        <taxon>Craniata</taxon>
        <taxon>Vertebrata</taxon>
        <taxon>Euteleostomi</taxon>
        <taxon>Actinopterygii</taxon>
        <taxon>Neopterygii</taxon>
        <taxon>Teleostei</taxon>
        <taxon>Ostariophysi</taxon>
        <taxon>Cypriniformes</taxon>
        <taxon>Cyprinidae</taxon>
        <taxon>Cyprininae</taxon>
        <taxon>Sinocyclocheilus</taxon>
    </lineage>
</organism>
<sequence>QIILKLIWCSADLLMKLLHYESRPGFDTKHLSSMLSSSFRCPVRQTPVIMLSSLVKADRLAAHVGKKYAPFYEFIARTLKSQAGDVDLHNATSITGNCKTIADLPGPSLATTAYWLFVKGYADKSHAMQVEHKRLYGPIWRSRFGPFDMVNVATAELIAQVIQQEGRYPVRTDLPHWKEYRDMRGQAYGINVDTGPEWYRIRSALNPKMLKLKEVAAYAPIIHEVVSDLLQRVELLRLRSPDQVTVKDLASELYKFGFEGISSILFETRFGCLQEEIPTDTLRFISAVNDMLALSEMVLFFPRWTRHIFPFWKRFVQAWDDLYGVARRLIDKKVKEIHDQVERGEEVEGMYLTYLLSSNKLSLGEMYISLTELLLGGVDTTSNTLSWTLYHLARDAAVQNRLYNEIASVCPNKELPTAEHLTRMPYMKAVIKETLRIYPVVPGNGRLTVDSEVIVDNYWFPKKTQFHLCHYAVSHDESNFPEPERFVPDRWLRDNPSRSQHHPYSSVPFGVGVRACVGKRVAELEMYFALSRLMQHYEVRTEKGAPSIHPKTRTLLIPSKPIDLQFIPRV</sequence>
<keyword evidence="7 9" id="KW-0503">Monooxygenase</keyword>
<comment type="cofactor">
    <cofactor evidence="1 8">
        <name>heme</name>
        <dbReference type="ChEBI" id="CHEBI:30413"/>
    </cofactor>
</comment>
<dbReference type="Gene3D" id="1.10.630.10">
    <property type="entry name" value="Cytochrome P450"/>
    <property type="match status" value="1"/>
</dbReference>
<dbReference type="GO" id="GO:0020037">
    <property type="term" value="F:heme binding"/>
    <property type="evidence" value="ECO:0007669"/>
    <property type="project" value="InterPro"/>
</dbReference>
<dbReference type="Pfam" id="PF00067">
    <property type="entry name" value="p450"/>
    <property type="match status" value="1"/>
</dbReference>
<feature type="binding site" description="axial binding residue" evidence="8">
    <location>
        <position position="516"/>
    </location>
    <ligand>
        <name>heme</name>
        <dbReference type="ChEBI" id="CHEBI:30413"/>
    </ligand>
    <ligandPart>
        <name>Fe</name>
        <dbReference type="ChEBI" id="CHEBI:18248"/>
    </ligandPart>
</feature>
<accession>A0A671K9H1</accession>
<protein>
    <submittedName>
        <fullName evidence="10">Cytochrome P450 27C1-like</fullName>
    </submittedName>
</protein>
<dbReference type="GO" id="GO:0004497">
    <property type="term" value="F:monooxygenase activity"/>
    <property type="evidence" value="ECO:0007669"/>
    <property type="project" value="UniProtKB-KW"/>
</dbReference>
<dbReference type="InterPro" id="IPR001128">
    <property type="entry name" value="Cyt_P450"/>
</dbReference>
<evidence type="ECO:0000256" key="7">
    <source>
        <dbReference type="ARBA" id="ARBA00023033"/>
    </source>
</evidence>
<dbReference type="Proteomes" id="UP000472260">
    <property type="component" value="Unassembled WGS sequence"/>
</dbReference>
<dbReference type="InterPro" id="IPR002401">
    <property type="entry name" value="Cyt_P450_E_grp-I"/>
</dbReference>
<evidence type="ECO:0000256" key="2">
    <source>
        <dbReference type="ARBA" id="ARBA00010617"/>
    </source>
</evidence>
<dbReference type="Ensembl" id="ENSSANT00000003329.1">
    <property type="protein sequence ID" value="ENSSANP00000003083.1"/>
    <property type="gene ID" value="ENSSANG00000001621.1"/>
</dbReference>
<dbReference type="PANTHER" id="PTHR24279:SF123">
    <property type="entry name" value="CYTOCHROME P450 FAMILY 27 SUBFAMILY A MEMBER 1"/>
    <property type="match status" value="1"/>
</dbReference>
<evidence type="ECO:0000256" key="1">
    <source>
        <dbReference type="ARBA" id="ARBA00001971"/>
    </source>
</evidence>
<dbReference type="InterPro" id="IPR036396">
    <property type="entry name" value="Cyt_P450_sf"/>
</dbReference>
<evidence type="ECO:0000256" key="5">
    <source>
        <dbReference type="ARBA" id="ARBA00023002"/>
    </source>
</evidence>
<dbReference type="InterPro" id="IPR050479">
    <property type="entry name" value="CYP11_CYP27_families"/>
</dbReference>
<dbReference type="SUPFAM" id="SSF48264">
    <property type="entry name" value="Cytochrome P450"/>
    <property type="match status" value="1"/>
</dbReference>
<evidence type="ECO:0000313" key="11">
    <source>
        <dbReference type="Proteomes" id="UP000472260"/>
    </source>
</evidence>
<dbReference type="PRINTS" id="PR00463">
    <property type="entry name" value="EP450I"/>
</dbReference>
<keyword evidence="5 9" id="KW-0560">Oxidoreductase</keyword>
<dbReference type="GO" id="GO:0016705">
    <property type="term" value="F:oxidoreductase activity, acting on paired donors, with incorporation or reduction of molecular oxygen"/>
    <property type="evidence" value="ECO:0007669"/>
    <property type="project" value="InterPro"/>
</dbReference>
<keyword evidence="11" id="KW-1185">Reference proteome</keyword>
<dbReference type="PROSITE" id="PS00086">
    <property type="entry name" value="CYTOCHROME_P450"/>
    <property type="match status" value="1"/>
</dbReference>
<gene>
    <name evidence="10" type="primary">si:ch211-113j14.1</name>
</gene>
<evidence type="ECO:0000313" key="10">
    <source>
        <dbReference type="Ensembl" id="ENSSANP00000003083.1"/>
    </source>
</evidence>
<evidence type="ECO:0000256" key="4">
    <source>
        <dbReference type="ARBA" id="ARBA00022723"/>
    </source>
</evidence>
<dbReference type="PRINTS" id="PR00385">
    <property type="entry name" value="P450"/>
</dbReference>
<dbReference type="GO" id="GO:0008203">
    <property type="term" value="P:cholesterol metabolic process"/>
    <property type="evidence" value="ECO:0007669"/>
    <property type="project" value="TreeGrafter"/>
</dbReference>
<evidence type="ECO:0000256" key="9">
    <source>
        <dbReference type="RuleBase" id="RU000461"/>
    </source>
</evidence>
<keyword evidence="3 8" id="KW-0349">Heme</keyword>
<dbReference type="GO" id="GO:0006700">
    <property type="term" value="P:C21-steroid hormone biosynthetic process"/>
    <property type="evidence" value="ECO:0007669"/>
    <property type="project" value="TreeGrafter"/>
</dbReference>
<name>A0A671K9H1_9TELE</name>
<dbReference type="GO" id="GO:0006704">
    <property type="term" value="P:glucocorticoid biosynthetic process"/>
    <property type="evidence" value="ECO:0007669"/>
    <property type="project" value="TreeGrafter"/>
</dbReference>
<dbReference type="GO" id="GO:0005743">
    <property type="term" value="C:mitochondrial inner membrane"/>
    <property type="evidence" value="ECO:0007669"/>
    <property type="project" value="TreeGrafter"/>
</dbReference>
<proteinExistence type="inferred from homology"/>
<evidence type="ECO:0000256" key="6">
    <source>
        <dbReference type="ARBA" id="ARBA00023004"/>
    </source>
</evidence>
<evidence type="ECO:0000256" key="3">
    <source>
        <dbReference type="ARBA" id="ARBA00022617"/>
    </source>
</evidence>
<reference evidence="10" key="2">
    <citation type="submission" date="2025-09" db="UniProtKB">
        <authorList>
            <consortium name="Ensembl"/>
        </authorList>
    </citation>
    <scope>IDENTIFICATION</scope>
</reference>
<dbReference type="InterPro" id="IPR017972">
    <property type="entry name" value="Cyt_P450_CS"/>
</dbReference>
<dbReference type="AlphaFoldDB" id="A0A671K9H1"/>
<dbReference type="FunFam" id="1.10.630.10:FF:000006">
    <property type="entry name" value="Cytochrome P450 302a1, mitochondrial"/>
    <property type="match status" value="1"/>
</dbReference>
<comment type="similarity">
    <text evidence="2 9">Belongs to the cytochrome P450 family.</text>
</comment>
<keyword evidence="6 8" id="KW-0408">Iron</keyword>
<dbReference type="GO" id="GO:0071375">
    <property type="term" value="P:cellular response to peptide hormone stimulus"/>
    <property type="evidence" value="ECO:0007669"/>
    <property type="project" value="TreeGrafter"/>
</dbReference>
<dbReference type="GO" id="GO:0042359">
    <property type="term" value="P:vitamin D metabolic process"/>
    <property type="evidence" value="ECO:0007669"/>
    <property type="project" value="UniProtKB-ARBA"/>
</dbReference>